<name>A0A261F4J3_9BIFI</name>
<dbReference type="PANTHER" id="PTHR30349">
    <property type="entry name" value="PHAGE INTEGRASE-RELATED"/>
    <property type="match status" value="1"/>
</dbReference>
<evidence type="ECO:0000313" key="8">
    <source>
        <dbReference type="EMBL" id="OZG54057.1"/>
    </source>
</evidence>
<evidence type="ECO:0000259" key="7">
    <source>
        <dbReference type="PROSITE" id="PS51900"/>
    </source>
</evidence>
<dbReference type="Gene3D" id="1.10.150.130">
    <property type="match status" value="1"/>
</dbReference>
<dbReference type="GO" id="GO:0003677">
    <property type="term" value="F:DNA binding"/>
    <property type="evidence" value="ECO:0007669"/>
    <property type="project" value="UniProtKB-UniRule"/>
</dbReference>
<dbReference type="AlphaFoldDB" id="A0A261F4J3"/>
<feature type="domain" description="Tyr recombinase" evidence="6">
    <location>
        <begin position="164"/>
        <end position="349"/>
    </location>
</feature>
<accession>A0A261F4J3</accession>
<comment type="caution">
    <text evidence="8">The sequence shown here is derived from an EMBL/GenBank/DDBJ whole genome shotgun (WGS) entry which is preliminary data.</text>
</comment>
<dbReference type="InterPro" id="IPR013762">
    <property type="entry name" value="Integrase-like_cat_sf"/>
</dbReference>
<keyword evidence="3 5" id="KW-0238">DNA-binding</keyword>
<gene>
    <name evidence="8" type="ORF">ALMA_1021</name>
</gene>
<evidence type="ECO:0000259" key="6">
    <source>
        <dbReference type="PROSITE" id="PS51898"/>
    </source>
</evidence>
<evidence type="ECO:0000256" key="5">
    <source>
        <dbReference type="PROSITE-ProRule" id="PRU01248"/>
    </source>
</evidence>
<dbReference type="InterPro" id="IPR004107">
    <property type="entry name" value="Integrase_SAM-like_N"/>
</dbReference>
<dbReference type="GO" id="GO:0015074">
    <property type="term" value="P:DNA integration"/>
    <property type="evidence" value="ECO:0007669"/>
    <property type="project" value="UniProtKB-KW"/>
</dbReference>
<dbReference type="CDD" id="cd01189">
    <property type="entry name" value="INT_ICEBs1_C_like"/>
    <property type="match status" value="1"/>
</dbReference>
<dbReference type="InterPro" id="IPR050090">
    <property type="entry name" value="Tyrosine_recombinase_XerCD"/>
</dbReference>
<evidence type="ECO:0000256" key="2">
    <source>
        <dbReference type="ARBA" id="ARBA00022908"/>
    </source>
</evidence>
<dbReference type="EMBL" id="MWWT01000006">
    <property type="protein sequence ID" value="OZG54057.1"/>
    <property type="molecule type" value="Genomic_DNA"/>
</dbReference>
<keyword evidence="4" id="KW-0233">DNA recombination</keyword>
<dbReference type="PROSITE" id="PS51900">
    <property type="entry name" value="CB"/>
    <property type="match status" value="1"/>
</dbReference>
<reference evidence="8 9" key="1">
    <citation type="journal article" date="2017" name="BMC Genomics">
        <title>Comparative genomic and phylogenomic analyses of the Bifidobacteriaceae family.</title>
        <authorList>
            <person name="Lugli G.A."/>
            <person name="Milani C."/>
            <person name="Turroni F."/>
            <person name="Duranti S."/>
            <person name="Mancabelli L."/>
            <person name="Mangifesta M."/>
            <person name="Ferrario C."/>
            <person name="Modesto M."/>
            <person name="Mattarelli P."/>
            <person name="Jiri K."/>
            <person name="van Sinderen D."/>
            <person name="Ventura M."/>
        </authorList>
    </citation>
    <scope>NUCLEOTIDE SEQUENCE [LARGE SCALE GENOMIC DNA]</scope>
    <source>
        <strain evidence="8 9">DSM 24762</strain>
    </source>
</reference>
<dbReference type="Pfam" id="PF14657">
    <property type="entry name" value="Arm-DNA-bind_4"/>
    <property type="match status" value="1"/>
</dbReference>
<proteinExistence type="inferred from homology"/>
<dbReference type="InterPro" id="IPR028259">
    <property type="entry name" value="AP2-like_int_N"/>
</dbReference>
<dbReference type="Proteomes" id="UP000243657">
    <property type="component" value="Unassembled WGS sequence"/>
</dbReference>
<evidence type="ECO:0000256" key="4">
    <source>
        <dbReference type="ARBA" id="ARBA00023172"/>
    </source>
</evidence>
<dbReference type="InterPro" id="IPR044068">
    <property type="entry name" value="CB"/>
</dbReference>
<evidence type="ECO:0000256" key="3">
    <source>
        <dbReference type="ARBA" id="ARBA00023125"/>
    </source>
</evidence>
<dbReference type="InterPro" id="IPR002104">
    <property type="entry name" value="Integrase_catalytic"/>
</dbReference>
<comment type="similarity">
    <text evidence="1">Belongs to the 'phage' integrase family.</text>
</comment>
<dbReference type="GO" id="GO:0006310">
    <property type="term" value="P:DNA recombination"/>
    <property type="evidence" value="ECO:0007669"/>
    <property type="project" value="UniProtKB-KW"/>
</dbReference>
<feature type="domain" description="Core-binding (CB)" evidence="7">
    <location>
        <begin position="62"/>
        <end position="143"/>
    </location>
</feature>
<dbReference type="PANTHER" id="PTHR30349:SF64">
    <property type="entry name" value="PROPHAGE INTEGRASE INTD-RELATED"/>
    <property type="match status" value="1"/>
</dbReference>
<sequence length="362" mass="40524">MGSVHEYSSSTGKRFYVSYRDENGKQHTKGGFRRKRDAQQWIAETLTAMEAGTFTDPIKSNSTIAALAPQWYEAKKGVSKPTYMRDLESALRVHVLPKWGRRKLNSIKPSHVQAWVSELAQEKSATVVLRAYGCLKGIYEMAMRDGLIKVSPCEHITLPRKMRKQRTYLTPEQVISLANASGEHRTLILVLGFCGLRWGEASALRVEDIDTNKNTISVHRNYVRAGREHVEGAPKTWENRIVPVPRLIMRELAKDIEGKKPSALVFTGWDGGHLHEQSRHNNGWYAKAIRESGVPSLAVHDLRHTAASIAISSGANVKAVQKMLGHKNASMTLDTYADLFDKDMHKVADSINDVIEVSITSL</sequence>
<evidence type="ECO:0000313" key="9">
    <source>
        <dbReference type="Proteomes" id="UP000243657"/>
    </source>
</evidence>
<dbReference type="PROSITE" id="PS51898">
    <property type="entry name" value="TYR_RECOMBINASE"/>
    <property type="match status" value="1"/>
</dbReference>
<dbReference type="SUPFAM" id="SSF56349">
    <property type="entry name" value="DNA breaking-rejoining enzymes"/>
    <property type="match status" value="1"/>
</dbReference>
<protein>
    <submittedName>
        <fullName evidence="8">Integrase</fullName>
    </submittedName>
</protein>
<dbReference type="InterPro" id="IPR011010">
    <property type="entry name" value="DNA_brk_join_enz"/>
</dbReference>
<dbReference type="Gene3D" id="1.10.443.10">
    <property type="entry name" value="Intergrase catalytic core"/>
    <property type="match status" value="1"/>
</dbReference>
<keyword evidence="9" id="KW-1185">Reference proteome</keyword>
<dbReference type="InterPro" id="IPR010998">
    <property type="entry name" value="Integrase_recombinase_N"/>
</dbReference>
<dbReference type="Pfam" id="PF14659">
    <property type="entry name" value="Phage_int_SAM_3"/>
    <property type="match status" value="1"/>
</dbReference>
<dbReference type="RefSeq" id="WP_094726681.1">
    <property type="nucleotide sequence ID" value="NZ_JBHLWS010000012.1"/>
</dbReference>
<evidence type="ECO:0000256" key="1">
    <source>
        <dbReference type="ARBA" id="ARBA00008857"/>
    </source>
</evidence>
<dbReference type="Pfam" id="PF00589">
    <property type="entry name" value="Phage_integrase"/>
    <property type="match status" value="1"/>
</dbReference>
<keyword evidence="2" id="KW-0229">DNA integration</keyword>
<organism evidence="8 9">
    <name type="scientific">Alloscardovia macacae</name>
    <dbReference type="NCBI Taxonomy" id="1160091"/>
    <lineage>
        <taxon>Bacteria</taxon>
        <taxon>Bacillati</taxon>
        <taxon>Actinomycetota</taxon>
        <taxon>Actinomycetes</taxon>
        <taxon>Bifidobacteriales</taxon>
        <taxon>Bifidobacteriaceae</taxon>
        <taxon>Alloscardovia</taxon>
    </lineage>
</organism>